<dbReference type="PANTHER" id="PTHR21399:SF0">
    <property type="entry name" value="METHYLOSOME SUBUNIT PICLN"/>
    <property type="match status" value="1"/>
</dbReference>
<feature type="compositionally biased region" description="Acidic residues" evidence="8">
    <location>
        <begin position="199"/>
        <end position="213"/>
    </location>
</feature>
<keyword evidence="6" id="KW-0539">Nucleus</keyword>
<accession>A0A3R7PDL6</accession>
<dbReference type="Gene3D" id="2.30.29.30">
    <property type="entry name" value="Pleckstrin-homology domain (PH domain)/Phosphotyrosine-binding domain (PTB)"/>
    <property type="match status" value="1"/>
</dbReference>
<evidence type="ECO:0000256" key="5">
    <source>
        <dbReference type="ARBA" id="ARBA00022490"/>
    </source>
</evidence>
<dbReference type="GO" id="GO:0006821">
    <property type="term" value="P:chloride transport"/>
    <property type="evidence" value="ECO:0007669"/>
    <property type="project" value="InterPro"/>
</dbReference>
<dbReference type="Pfam" id="PF03517">
    <property type="entry name" value="Voldacs"/>
    <property type="match status" value="1"/>
</dbReference>
<dbReference type="InterPro" id="IPR011993">
    <property type="entry name" value="PH-like_dom_sf"/>
</dbReference>
<evidence type="ECO:0000313" key="9">
    <source>
        <dbReference type="EMBL" id="ROT82860.1"/>
    </source>
</evidence>
<evidence type="ECO:0000256" key="2">
    <source>
        <dbReference type="ARBA" id="ARBA00004496"/>
    </source>
</evidence>
<dbReference type="AlphaFoldDB" id="A0A3R7PDL6"/>
<dbReference type="GO" id="GO:0005886">
    <property type="term" value="C:plasma membrane"/>
    <property type="evidence" value="ECO:0007669"/>
    <property type="project" value="InterPro"/>
</dbReference>
<dbReference type="PRINTS" id="PR01348">
    <property type="entry name" value="ICLNCHANNEL"/>
</dbReference>
<comment type="caution">
    <text evidence="9">The sequence shown here is derived from an EMBL/GenBank/DDBJ whole genome shotgun (WGS) entry which is preliminary data.</text>
</comment>
<dbReference type="GO" id="GO:0006884">
    <property type="term" value="P:cell volume homeostasis"/>
    <property type="evidence" value="ECO:0007669"/>
    <property type="project" value="InterPro"/>
</dbReference>
<organism evidence="9 10">
    <name type="scientific">Penaeus vannamei</name>
    <name type="common">Whiteleg shrimp</name>
    <name type="synonym">Litopenaeus vannamei</name>
    <dbReference type="NCBI Taxonomy" id="6689"/>
    <lineage>
        <taxon>Eukaryota</taxon>
        <taxon>Metazoa</taxon>
        <taxon>Ecdysozoa</taxon>
        <taxon>Arthropoda</taxon>
        <taxon>Crustacea</taxon>
        <taxon>Multicrustacea</taxon>
        <taxon>Malacostraca</taxon>
        <taxon>Eumalacostraca</taxon>
        <taxon>Eucarida</taxon>
        <taxon>Decapoda</taxon>
        <taxon>Dendrobranchiata</taxon>
        <taxon>Penaeoidea</taxon>
        <taxon>Penaeidae</taxon>
        <taxon>Penaeus</taxon>
    </lineage>
</organism>
<evidence type="ECO:0000256" key="3">
    <source>
        <dbReference type="ARBA" id="ARBA00007054"/>
    </source>
</evidence>
<dbReference type="GO" id="GO:0034709">
    <property type="term" value="C:methylosome"/>
    <property type="evidence" value="ECO:0007669"/>
    <property type="project" value="InterPro"/>
</dbReference>
<evidence type="ECO:0000256" key="8">
    <source>
        <dbReference type="SAM" id="MobiDB-lite"/>
    </source>
</evidence>
<proteinExistence type="inferred from homology"/>
<dbReference type="EMBL" id="QCYY01000766">
    <property type="protein sequence ID" value="ROT82860.1"/>
    <property type="molecule type" value="Genomic_DNA"/>
</dbReference>
<dbReference type="InterPro" id="IPR039924">
    <property type="entry name" value="ICln/Lot5/Saf5"/>
</dbReference>
<reference evidence="9 10" key="2">
    <citation type="submission" date="2019-01" db="EMBL/GenBank/DDBJ databases">
        <title>The decoding of complex shrimp genome reveals the adaptation for benthos swimmer, frequently molting mechanism and breeding impact on genome.</title>
        <authorList>
            <person name="Sun Y."/>
            <person name="Gao Y."/>
            <person name="Yu Y."/>
        </authorList>
    </citation>
    <scope>NUCLEOTIDE SEQUENCE [LARGE SCALE GENOMIC DNA]</scope>
    <source>
        <tissue evidence="9">Muscle</tissue>
    </source>
</reference>
<dbReference type="GO" id="GO:0000387">
    <property type="term" value="P:spliceosomal snRNP assembly"/>
    <property type="evidence" value="ECO:0007669"/>
    <property type="project" value="InterPro"/>
</dbReference>
<dbReference type="STRING" id="6689.A0A3R7PDL6"/>
<dbReference type="GO" id="GO:0034715">
    <property type="term" value="C:pICln-Sm protein complex"/>
    <property type="evidence" value="ECO:0007669"/>
    <property type="project" value="InterPro"/>
</dbReference>
<dbReference type="GO" id="GO:0045292">
    <property type="term" value="P:mRNA cis splicing, via spliceosome"/>
    <property type="evidence" value="ECO:0007669"/>
    <property type="project" value="TreeGrafter"/>
</dbReference>
<evidence type="ECO:0000313" key="10">
    <source>
        <dbReference type="Proteomes" id="UP000283509"/>
    </source>
</evidence>
<keyword evidence="10" id="KW-1185">Reference proteome</keyword>
<keyword evidence="5" id="KW-0963">Cytoplasm</keyword>
<dbReference type="GO" id="GO:0005681">
    <property type="term" value="C:spliceosomal complex"/>
    <property type="evidence" value="ECO:0007669"/>
    <property type="project" value="TreeGrafter"/>
</dbReference>
<dbReference type="OrthoDB" id="19714at2759"/>
<reference evidence="9 10" key="1">
    <citation type="submission" date="2018-04" db="EMBL/GenBank/DDBJ databases">
        <authorList>
            <person name="Zhang X."/>
            <person name="Yuan J."/>
            <person name="Li F."/>
            <person name="Xiang J."/>
        </authorList>
    </citation>
    <scope>NUCLEOTIDE SEQUENCE [LARGE SCALE GENOMIC DNA]</scope>
    <source>
        <tissue evidence="9">Muscle</tissue>
    </source>
</reference>
<comment type="function">
    <text evidence="7">Involved in both the assembly of spliceosomal snRNPs and the methylation of Sm proteins. Chaperone that regulates the assembly of spliceosomal U1, U2, U4 and U5 small nuclear ribonucleoproteins (snRNPs), the building blocks of the spliceosome, and thereby plays an important role in the splicing of cellular pre-mRNAs. Most spliceosomal snRNPs contain a common set of Sm proteins SNRPB, SNRPD1, SNRPD2, SNRPD3, SNRPE, SNRPF and SNRPG that assemble in a heptameric protein ring on the Sm site of the small nuclear RNA to form the core snRNP (Sm core). In the cytosol, the Sm proteins SNRPD1, SNRPD2, SNRPE, SNRPF and SNRPG are trapped in an inactive 6S pICln-Sm complex by the chaperone CLNS1A that controls the assembly of the core snRNP. Dissociation by the SMN complex of CLNS1A from the trapped Sm proteins and their transfer to an SMN-Sm complex triggers the assembly of core snRNPs and their transport to the nucleus.</text>
</comment>
<comment type="subcellular location">
    <subcellularLocation>
        <location evidence="2">Cytoplasm</location>
    </subcellularLocation>
    <subcellularLocation>
        <location evidence="1">Nucleus</location>
    </subcellularLocation>
</comment>
<dbReference type="GO" id="GO:0005829">
    <property type="term" value="C:cytosol"/>
    <property type="evidence" value="ECO:0007669"/>
    <property type="project" value="InterPro"/>
</dbReference>
<evidence type="ECO:0000256" key="6">
    <source>
        <dbReference type="ARBA" id="ARBA00023242"/>
    </source>
</evidence>
<evidence type="ECO:0000256" key="1">
    <source>
        <dbReference type="ARBA" id="ARBA00004123"/>
    </source>
</evidence>
<evidence type="ECO:0000256" key="4">
    <source>
        <dbReference type="ARBA" id="ARBA00015653"/>
    </source>
</evidence>
<comment type="similarity">
    <text evidence="3">Belongs to the pICln (TC 1.A.47) family.</text>
</comment>
<feature type="compositionally biased region" description="Acidic residues" evidence="8">
    <location>
        <begin position="140"/>
        <end position="164"/>
    </location>
</feature>
<sequence length="213" mass="23510">MLLPNLPPPEEGIKHRQTSTRAFVGQRELGSGVLYIAESRVSWAKEGEDSGLSLEYPHIAIHAVSRDLSNFCHPCLYLMIDVKLEEPENAMNGGNSSDSEEEEDEDAAMTEVRFVPSDPSSLDHMYKALNECQVLHPDPEDQPSDDEIGEEEEDEGEYEISENGEDVHGVYEDAMEGDLEDGPFVGGMAEGRTARNGIDDDDAMETGQFDDAD</sequence>
<dbReference type="Proteomes" id="UP000283509">
    <property type="component" value="Unassembled WGS sequence"/>
</dbReference>
<gene>
    <name evidence="9" type="ORF">C7M84_023966</name>
</gene>
<evidence type="ECO:0000256" key="7">
    <source>
        <dbReference type="ARBA" id="ARBA00045890"/>
    </source>
</evidence>
<dbReference type="PANTHER" id="PTHR21399">
    <property type="entry name" value="CHLORIDE CONDUCTANCE REGULATORY PROTEIN ICLN"/>
    <property type="match status" value="1"/>
</dbReference>
<feature type="region of interest" description="Disordered" evidence="8">
    <location>
        <begin position="135"/>
        <end position="213"/>
    </location>
</feature>
<name>A0A3R7PDL6_PENVA</name>
<protein>
    <recommendedName>
        <fullName evidence="4">Methylosome subunit pICln</fullName>
    </recommendedName>
</protein>
<dbReference type="InterPro" id="IPR003521">
    <property type="entry name" value="ICln"/>
</dbReference>